<dbReference type="Gene3D" id="3.40.50.1000">
    <property type="entry name" value="HAD superfamily/HAD-like"/>
    <property type="match status" value="2"/>
</dbReference>
<accession>A0A547PQM7</accession>
<name>A0A547PQM7_9RHOB</name>
<dbReference type="OrthoDB" id="9791073at2"/>
<keyword evidence="2" id="KW-1185">Reference proteome</keyword>
<dbReference type="InterPro" id="IPR036412">
    <property type="entry name" value="HAD-like_sf"/>
</dbReference>
<dbReference type="AlphaFoldDB" id="A0A547PQM7"/>
<dbReference type="InterPro" id="IPR006356">
    <property type="entry name" value="HAD-SF_hydro_IIA_hyp3"/>
</dbReference>
<dbReference type="Pfam" id="PF13242">
    <property type="entry name" value="Hydrolase_like"/>
    <property type="match status" value="1"/>
</dbReference>
<dbReference type="GO" id="GO:0005737">
    <property type="term" value="C:cytoplasm"/>
    <property type="evidence" value="ECO:0007669"/>
    <property type="project" value="TreeGrafter"/>
</dbReference>
<dbReference type="PANTHER" id="PTHR19288:SF90">
    <property type="entry name" value="OS08G0542600 PROTEIN"/>
    <property type="match status" value="1"/>
</dbReference>
<proteinExistence type="predicted"/>
<reference evidence="1 2" key="1">
    <citation type="submission" date="2019-06" db="EMBL/GenBank/DDBJ databases">
        <title>Paenimaribius caenipelagi gen. nov., sp. nov., isolated from a tidal flat.</title>
        <authorList>
            <person name="Yoon J.-H."/>
        </authorList>
    </citation>
    <scope>NUCLEOTIDE SEQUENCE [LARGE SCALE GENOMIC DNA]</scope>
    <source>
        <strain evidence="1 2">JBTF-M29</strain>
    </source>
</reference>
<dbReference type="EMBL" id="VFSV01000029">
    <property type="protein sequence ID" value="TRD16427.1"/>
    <property type="molecule type" value="Genomic_DNA"/>
</dbReference>
<comment type="caution">
    <text evidence="1">The sequence shown here is derived from an EMBL/GenBank/DDBJ whole genome shotgun (WGS) entry which is preliminary data.</text>
</comment>
<dbReference type="RefSeq" id="WP_142835497.1">
    <property type="nucleotide sequence ID" value="NZ_VFSV01000029.1"/>
</dbReference>
<dbReference type="NCBIfam" id="TIGR01459">
    <property type="entry name" value="HAD-SF-IIA-hyp4"/>
    <property type="match status" value="1"/>
</dbReference>
<dbReference type="PANTHER" id="PTHR19288">
    <property type="entry name" value="4-NITROPHENYLPHOSPHATASE-RELATED"/>
    <property type="match status" value="1"/>
</dbReference>
<organism evidence="1 2">
    <name type="scientific">Palleronia caenipelagi</name>
    <dbReference type="NCBI Taxonomy" id="2489174"/>
    <lineage>
        <taxon>Bacteria</taxon>
        <taxon>Pseudomonadati</taxon>
        <taxon>Pseudomonadota</taxon>
        <taxon>Alphaproteobacteria</taxon>
        <taxon>Rhodobacterales</taxon>
        <taxon>Roseobacteraceae</taxon>
        <taxon>Palleronia</taxon>
    </lineage>
</organism>
<protein>
    <submittedName>
        <fullName evidence="1">TIGR01459 family HAD-type hydrolase</fullName>
    </submittedName>
</protein>
<dbReference type="InterPro" id="IPR006357">
    <property type="entry name" value="HAD-SF_hydro_IIA"/>
</dbReference>
<dbReference type="CDD" id="cd07525">
    <property type="entry name" value="HAD_like"/>
    <property type="match status" value="1"/>
</dbReference>
<dbReference type="Pfam" id="PF13344">
    <property type="entry name" value="Hydrolase_6"/>
    <property type="match status" value="1"/>
</dbReference>
<dbReference type="InterPro" id="IPR023214">
    <property type="entry name" value="HAD_sf"/>
</dbReference>
<dbReference type="SUPFAM" id="SSF56784">
    <property type="entry name" value="HAD-like"/>
    <property type="match status" value="1"/>
</dbReference>
<keyword evidence="1" id="KW-0378">Hydrolase</keyword>
<dbReference type="Proteomes" id="UP000318590">
    <property type="component" value="Unassembled WGS sequence"/>
</dbReference>
<dbReference type="GO" id="GO:0016791">
    <property type="term" value="F:phosphatase activity"/>
    <property type="evidence" value="ECO:0007669"/>
    <property type="project" value="TreeGrafter"/>
</dbReference>
<evidence type="ECO:0000313" key="1">
    <source>
        <dbReference type="EMBL" id="TRD16427.1"/>
    </source>
</evidence>
<gene>
    <name evidence="1" type="ORF">FEV53_14290</name>
</gene>
<evidence type="ECO:0000313" key="2">
    <source>
        <dbReference type="Proteomes" id="UP000318590"/>
    </source>
</evidence>
<sequence>MTRIISNLSDISAQYDALFCDLWGCVHDGVTAMPEAVAALQAFRQKGGMVVLLTNAPRPRAEVAEQLARLGVPEDAWDTIATSGDAARVALFTGAVGQKIYHIGEQRDLAFFEPLRIVENPTPITRVDSLAEADGVVCTGPFDARQPPEVLRPQLLEAKTRGLTLLNANPDIVVDRGDQREWCAGAVAQLYEQMGGNVLAFGKPHPPVYDMARRRLAEAGGGQIGDGSILAVGDGIHTDIKGAVGEGIDALFVTGGLAAAETGTGPAPEAQPDPAKLETFLSEHSLSPTYSIGRVR</sequence>